<comment type="catalytic activity">
    <reaction evidence="5">
        <text>L-threonine = acetaldehyde + glycine</text>
        <dbReference type="Rhea" id="RHEA:19625"/>
        <dbReference type="ChEBI" id="CHEBI:15343"/>
        <dbReference type="ChEBI" id="CHEBI:57305"/>
        <dbReference type="ChEBI" id="CHEBI:57926"/>
        <dbReference type="EC" id="4.1.2.48"/>
    </reaction>
</comment>
<dbReference type="Pfam" id="PF01212">
    <property type="entry name" value="Beta_elim_lyase"/>
    <property type="match status" value="1"/>
</dbReference>
<dbReference type="InterPro" id="IPR015421">
    <property type="entry name" value="PyrdxlP-dep_Trfase_major"/>
</dbReference>
<comment type="similarity">
    <text evidence="2 5">Belongs to the threonine aldolase family.</text>
</comment>
<evidence type="ECO:0000256" key="5">
    <source>
        <dbReference type="PIRNR" id="PIRNR038940"/>
    </source>
</evidence>
<gene>
    <name evidence="7" type="ORF">DI565_07440</name>
</gene>
<accession>A0A2W5KJB5</accession>
<dbReference type="PANTHER" id="PTHR48097">
    <property type="entry name" value="L-THREONINE ALDOLASE-RELATED"/>
    <property type="match status" value="1"/>
</dbReference>
<reference evidence="7 8" key="1">
    <citation type="submission" date="2017-08" db="EMBL/GenBank/DDBJ databases">
        <title>Infants hospitalized years apart are colonized by the same room-sourced microbial strains.</title>
        <authorList>
            <person name="Brooks B."/>
            <person name="Olm M.R."/>
            <person name="Firek B.A."/>
            <person name="Baker R."/>
            <person name="Thomas B.C."/>
            <person name="Morowitz M.J."/>
            <person name="Banfield J.F."/>
        </authorList>
    </citation>
    <scope>NUCLEOTIDE SEQUENCE [LARGE SCALE GENOMIC DNA]</scope>
    <source>
        <strain evidence="7">S2_005_003_R2_43</strain>
    </source>
</reference>
<comment type="catalytic activity">
    <reaction evidence="5">
        <text>L-allo-threonine = acetaldehyde + glycine</text>
        <dbReference type="Rhea" id="RHEA:26209"/>
        <dbReference type="ChEBI" id="CHEBI:15343"/>
        <dbReference type="ChEBI" id="CHEBI:57305"/>
        <dbReference type="ChEBI" id="CHEBI:58585"/>
        <dbReference type="EC" id="4.1.2.48"/>
    </reaction>
</comment>
<dbReference type="Gene3D" id="3.40.640.10">
    <property type="entry name" value="Type I PLP-dependent aspartate aminotransferase-like (Major domain)"/>
    <property type="match status" value="1"/>
</dbReference>
<evidence type="ECO:0000256" key="3">
    <source>
        <dbReference type="ARBA" id="ARBA00011881"/>
    </source>
</evidence>
<dbReference type="SUPFAM" id="SSF53383">
    <property type="entry name" value="PLP-dependent transferases"/>
    <property type="match status" value="1"/>
</dbReference>
<proteinExistence type="inferred from homology"/>
<dbReference type="EMBL" id="QFPN01000003">
    <property type="protein sequence ID" value="PZQ17196.1"/>
    <property type="molecule type" value="Genomic_DNA"/>
</dbReference>
<dbReference type="Proteomes" id="UP000249577">
    <property type="component" value="Unassembled WGS sequence"/>
</dbReference>
<keyword evidence="4 5" id="KW-0663">Pyridoxal phosphate</keyword>
<keyword evidence="5" id="KW-0456">Lyase</keyword>
<dbReference type="InterPro" id="IPR015424">
    <property type="entry name" value="PyrdxlP-dep_Trfase"/>
</dbReference>
<evidence type="ECO:0000256" key="1">
    <source>
        <dbReference type="ARBA" id="ARBA00001933"/>
    </source>
</evidence>
<dbReference type="InterPro" id="IPR015422">
    <property type="entry name" value="PyrdxlP-dep_Trfase_small"/>
</dbReference>
<organism evidence="7 8">
    <name type="scientific">Ancylobacter novellus</name>
    <name type="common">Thiobacillus novellus</name>
    <dbReference type="NCBI Taxonomy" id="921"/>
    <lineage>
        <taxon>Bacteria</taxon>
        <taxon>Pseudomonadati</taxon>
        <taxon>Pseudomonadota</taxon>
        <taxon>Alphaproteobacteria</taxon>
        <taxon>Hyphomicrobiales</taxon>
        <taxon>Xanthobacteraceae</taxon>
        <taxon>Ancylobacter</taxon>
    </lineage>
</organism>
<sequence length="367" mass="38635">MNLASDNIAPAHEAVLEALAAANRGPARPYGHDDVNARVEAALRDVFEHDVAAFLVATGTAANALSLAQMVPPWGAAIGHAEAHVMHDECGAPEFFTNGAKMVGAPGLDGRLTPQSLSALLARDFWTPPTHVTPAALTLSQATEAGTVYRPAEIAALAGVARDKGLRVHMDGARFANAVVSTRATPAELTWKAGVEALSFGFTKNGAMAAEAIVLFAPDLVKSLAERRKRGGHTWSKGRFVAAQIEALLAGGLWLELARAANARAAELALGLQARSLSLAFPTEANEVFVWLPSALHEALKAKGATYYVWTSESIAPERRGRDGEVIARLIASFATTADEIAAFLAAVDAAREPRKRASRSPGTPLF</sequence>
<dbReference type="GO" id="GO:0006567">
    <property type="term" value="P:L-threonine catabolic process"/>
    <property type="evidence" value="ECO:0007669"/>
    <property type="project" value="UniProtKB-UniRule"/>
</dbReference>
<comment type="cofactor">
    <cofactor evidence="1 5">
        <name>pyridoxal 5'-phosphate</name>
        <dbReference type="ChEBI" id="CHEBI:597326"/>
    </cofactor>
</comment>
<name>A0A2W5KJB5_ANCNO</name>
<dbReference type="PIRSF" id="PIRSF038940">
    <property type="entry name" value="Low_specificity_LTA"/>
    <property type="match status" value="1"/>
</dbReference>
<dbReference type="AlphaFoldDB" id="A0A2W5KJB5"/>
<comment type="subunit">
    <text evidence="3">Homotetramer.</text>
</comment>
<comment type="function">
    <text evidence="5">Catalyzes the cleavage of L-allo-threonine and L-threonine to glycine and acetaldehyde.</text>
</comment>
<dbReference type="GO" id="GO:0008732">
    <property type="term" value="F:L-allo-threonine aldolase activity"/>
    <property type="evidence" value="ECO:0007669"/>
    <property type="project" value="RHEA"/>
</dbReference>
<dbReference type="EC" id="4.1.2.48" evidence="5"/>
<dbReference type="PANTHER" id="PTHR48097:SF5">
    <property type="entry name" value="LOW SPECIFICITY L-THREONINE ALDOLASE"/>
    <property type="match status" value="1"/>
</dbReference>
<dbReference type="InterPro" id="IPR001597">
    <property type="entry name" value="ArAA_b-elim_lyase/Thr_aldolase"/>
</dbReference>
<evidence type="ECO:0000313" key="7">
    <source>
        <dbReference type="EMBL" id="PZQ17196.1"/>
    </source>
</evidence>
<evidence type="ECO:0000256" key="2">
    <source>
        <dbReference type="ARBA" id="ARBA00006966"/>
    </source>
</evidence>
<feature type="domain" description="Aromatic amino acid beta-eliminating lyase/threonine aldolase" evidence="6">
    <location>
        <begin position="2"/>
        <end position="292"/>
    </location>
</feature>
<evidence type="ECO:0000259" key="6">
    <source>
        <dbReference type="Pfam" id="PF01212"/>
    </source>
</evidence>
<dbReference type="InterPro" id="IPR026273">
    <property type="entry name" value="Low_specificity_L-TA_bact"/>
</dbReference>
<dbReference type="Gene3D" id="3.90.1150.10">
    <property type="entry name" value="Aspartate Aminotransferase, domain 1"/>
    <property type="match status" value="1"/>
</dbReference>
<protein>
    <recommendedName>
        <fullName evidence="5">L-threonine aldolase</fullName>
        <ecNumber evidence="5">4.1.2.48</ecNumber>
    </recommendedName>
</protein>
<comment type="caution">
    <text evidence="7">The sequence shown here is derived from an EMBL/GenBank/DDBJ whole genome shotgun (WGS) entry which is preliminary data.</text>
</comment>
<evidence type="ECO:0000313" key="8">
    <source>
        <dbReference type="Proteomes" id="UP000249577"/>
    </source>
</evidence>
<evidence type="ECO:0000256" key="4">
    <source>
        <dbReference type="ARBA" id="ARBA00022898"/>
    </source>
</evidence>